<organism evidence="1">
    <name type="scientific">Pseudictyota dubia</name>
    <dbReference type="NCBI Taxonomy" id="2749911"/>
    <lineage>
        <taxon>Eukaryota</taxon>
        <taxon>Sar</taxon>
        <taxon>Stramenopiles</taxon>
        <taxon>Ochrophyta</taxon>
        <taxon>Bacillariophyta</taxon>
        <taxon>Mediophyceae</taxon>
        <taxon>Biddulphiophycidae</taxon>
        <taxon>Eupodiscales</taxon>
        <taxon>Odontellaceae</taxon>
        <taxon>Pseudictyota</taxon>
    </lineage>
</organism>
<dbReference type="AlphaFoldDB" id="A0A7R9VEQ2"/>
<evidence type="ECO:0000313" key="1">
    <source>
        <dbReference type="EMBL" id="CAD8293586.1"/>
    </source>
</evidence>
<gene>
    <name evidence="1" type="ORF">TDUB1175_LOCUS1534</name>
</gene>
<protein>
    <submittedName>
        <fullName evidence="1">Uncharacterized protein</fullName>
    </submittedName>
</protein>
<dbReference type="EMBL" id="HBED01003232">
    <property type="protein sequence ID" value="CAD8293586.1"/>
    <property type="molecule type" value="Transcribed_RNA"/>
</dbReference>
<sequence>MSVSVSPSYQSAWHCAASQSCPSFFIAPGLSSSVFLSLSCRLAFNSLARFNMDGFPFLLLQRGRALFFLRQLFAHALEALKVSLPASSPCLITPFRTELPPRAFSTVFFPLSSISDYPSIALALQMAATSPFVMASCTNPARADSSPSSSS</sequence>
<proteinExistence type="predicted"/>
<accession>A0A7R9VEQ2</accession>
<name>A0A7R9VEQ2_9STRA</name>
<reference evidence="1" key="1">
    <citation type="submission" date="2021-01" db="EMBL/GenBank/DDBJ databases">
        <authorList>
            <person name="Corre E."/>
            <person name="Pelletier E."/>
            <person name="Niang G."/>
            <person name="Scheremetjew M."/>
            <person name="Finn R."/>
            <person name="Kale V."/>
            <person name="Holt S."/>
            <person name="Cochrane G."/>
            <person name="Meng A."/>
            <person name="Brown T."/>
            <person name="Cohen L."/>
        </authorList>
    </citation>
    <scope>NUCLEOTIDE SEQUENCE</scope>
    <source>
        <strain evidence="1">CCMP147</strain>
    </source>
</reference>